<dbReference type="CDD" id="cd00241">
    <property type="entry name" value="DOMON_like"/>
    <property type="match status" value="1"/>
</dbReference>
<evidence type="ECO:0000259" key="3">
    <source>
        <dbReference type="PROSITE" id="PS50022"/>
    </source>
</evidence>
<keyword evidence="5" id="KW-1185">Reference proteome</keyword>
<organism evidence="4 5">
    <name type="scientific">Paenibacillus mendelii</name>
    <dbReference type="NCBI Taxonomy" id="206163"/>
    <lineage>
        <taxon>Bacteria</taxon>
        <taxon>Bacillati</taxon>
        <taxon>Bacillota</taxon>
        <taxon>Bacilli</taxon>
        <taxon>Bacillales</taxon>
        <taxon>Paenibacillaceae</taxon>
        <taxon>Paenibacillus</taxon>
    </lineage>
</organism>
<dbReference type="EMBL" id="JBHLVF010000033">
    <property type="protein sequence ID" value="MFC0393488.1"/>
    <property type="molecule type" value="Genomic_DNA"/>
</dbReference>
<dbReference type="PROSITE" id="PS50022">
    <property type="entry name" value="FA58C_3"/>
    <property type="match status" value="3"/>
</dbReference>
<evidence type="ECO:0000313" key="5">
    <source>
        <dbReference type="Proteomes" id="UP001589818"/>
    </source>
</evidence>
<protein>
    <submittedName>
        <fullName evidence="4">Discoidin domain-containing protein</fullName>
    </submittedName>
</protein>
<feature type="domain" description="F5/8 type C" evidence="3">
    <location>
        <begin position="6"/>
        <end position="144"/>
    </location>
</feature>
<dbReference type="RefSeq" id="WP_256555560.1">
    <property type="nucleotide sequence ID" value="NZ_JANHOF010000014.1"/>
</dbReference>
<comment type="caution">
    <text evidence="4">The sequence shown here is derived from an EMBL/GenBank/DDBJ whole genome shotgun (WGS) entry which is preliminary data.</text>
</comment>
<gene>
    <name evidence="4" type="ORF">ACFFJ8_19175</name>
</gene>
<proteinExistence type="predicted"/>
<keyword evidence="2" id="KW-0732">Signal</keyword>
<dbReference type="SUPFAM" id="SSF49344">
    <property type="entry name" value="CBD9-like"/>
    <property type="match status" value="1"/>
</dbReference>
<feature type="signal peptide" evidence="2">
    <location>
        <begin position="1"/>
        <end position="22"/>
    </location>
</feature>
<dbReference type="Pfam" id="PF00754">
    <property type="entry name" value="F5_F8_type_C"/>
    <property type="match status" value="3"/>
</dbReference>
<evidence type="ECO:0000256" key="1">
    <source>
        <dbReference type="SAM" id="MobiDB-lite"/>
    </source>
</evidence>
<dbReference type="SUPFAM" id="SSF49785">
    <property type="entry name" value="Galactose-binding domain-like"/>
    <property type="match status" value="3"/>
</dbReference>
<dbReference type="PANTHER" id="PTHR24543">
    <property type="entry name" value="MULTICOPPER OXIDASE-RELATED"/>
    <property type="match status" value="1"/>
</dbReference>
<sequence>MKKAVALGVALLMLVTVVPFFASGTPITSASASSVTGTLTADKAIDGNNATIYSSEGHAGPLFTEWLQVDLGSKQYSLDAVRLDPRPKGYGFPVDFKLQYSDNGTTWNDIPGANFTNFSNPGNKEVVLPFTKRVNARYIRLYATKLGHDDFNTYYLQMEEMKVEQKYVATASSQIGTFVAGNAVDGNTDVNAGTTAFYSSNGSSTAAVTEWLQLDLGQTTNGINLVRLHPRQSGMGFPADFKIQYSNSPGGPWTDAPGTSFSGFNASSGQQVVIPFSSPVNARYVRLYATKLGSDGAGSYYLQIVEMSVESGMGDALTPASNTATSSISGWGPERLSDYDANTVWSSDRQPAASSTQSFTLTYSVKTPINKLVLTPRPGGLAFPVDFTIKYSENGTTFTTIPGQSYTNYANPGSTQQTFEFEPVQAKAIRVEATKLGTDDFGFYYFQMGNATAYKWDTHSDTWAAVDNLGRTLPAYSNFNETRSDKFVGMFYFLWLGQHGTTGPHDVTDILASNPGAMSNAGNPPWGPYNAFHHWGESLFGYYLSQDNYVIRKHAQMLSDAGVDTIVFDVTNGFTYKDQYMELLQEYADIRSKGGKTPQIVFLCPFGDPTSVVTSLYNDLYGAGLYSDLWFRWDNGKPLIMADPAYFSGNPAINNFFTFRKPQPNYFTGPTAANQWGWLEVYPQHTFYSSSVAKEQVTVGIAQNAVPNGSGGWKIGSMSQPGVQGRSFSDGVVPAAPATEYGYNFMEQWGRALEIDPKFVFVTGWNEWVAMRFTSFADYSATNVFVDAFNEENSRDIEPMKGGYGDSYYYQLVDYIRRYKGVSKPQNADNPKTIAIDGSFADWKDIKQEFRDDVGDPASRNETGWGTAGTYTNTTGRNDLQTMKVARDANNIYFYVKTKNNMTSYTDANWMRLFIKTSDAEANWQGYNYVVNRTGAGASTTLLEKVSSAGGWDWTTVSSSIYYSANGQEMEIAIPRTSLGLSDLNKPMRLEFKWHDNMQTQGDVYEFTTNGDAAPNGRFNYVFTEVTH</sequence>
<feature type="domain" description="F5/8 type C" evidence="3">
    <location>
        <begin position="151"/>
        <end position="307"/>
    </location>
</feature>
<dbReference type="Gene3D" id="3.20.20.80">
    <property type="entry name" value="Glycosidases"/>
    <property type="match status" value="1"/>
</dbReference>
<dbReference type="Proteomes" id="UP001589818">
    <property type="component" value="Unassembled WGS sequence"/>
</dbReference>
<dbReference type="InterPro" id="IPR000421">
    <property type="entry name" value="FA58C"/>
</dbReference>
<name>A0ABV6JC51_9BACL</name>
<evidence type="ECO:0000256" key="2">
    <source>
        <dbReference type="SAM" id="SignalP"/>
    </source>
</evidence>
<feature type="chain" id="PRO_5047066536" evidence="2">
    <location>
        <begin position="23"/>
        <end position="1028"/>
    </location>
</feature>
<dbReference type="InterPro" id="IPR008979">
    <property type="entry name" value="Galactose-bd-like_sf"/>
</dbReference>
<accession>A0ABV6JC51</accession>
<dbReference type="Gene3D" id="2.60.120.260">
    <property type="entry name" value="Galactose-binding domain-like"/>
    <property type="match status" value="3"/>
</dbReference>
<feature type="domain" description="F5/8 type C" evidence="3">
    <location>
        <begin position="308"/>
        <end position="451"/>
    </location>
</feature>
<reference evidence="4 5" key="1">
    <citation type="submission" date="2024-09" db="EMBL/GenBank/DDBJ databases">
        <authorList>
            <person name="Sun Q."/>
            <person name="Mori K."/>
        </authorList>
    </citation>
    <scope>NUCLEOTIDE SEQUENCE [LARGE SCALE GENOMIC DNA]</scope>
    <source>
        <strain evidence="4 5">CCM 4839</strain>
    </source>
</reference>
<evidence type="ECO:0000313" key="4">
    <source>
        <dbReference type="EMBL" id="MFC0393488.1"/>
    </source>
</evidence>
<feature type="compositionally biased region" description="Polar residues" evidence="1">
    <location>
        <begin position="860"/>
        <end position="872"/>
    </location>
</feature>
<feature type="region of interest" description="Disordered" evidence="1">
    <location>
        <begin position="853"/>
        <end position="872"/>
    </location>
</feature>